<feature type="region of interest" description="Disordered" evidence="11">
    <location>
        <begin position="1"/>
        <end position="42"/>
    </location>
</feature>
<protein>
    <recommendedName>
        <fullName evidence="10">Phosphate transport system permease protein</fullName>
    </recommendedName>
</protein>
<feature type="transmembrane region" description="Helical" evidence="9">
    <location>
        <begin position="339"/>
        <end position="360"/>
    </location>
</feature>
<keyword evidence="6 9" id="KW-0812">Transmembrane</keyword>
<dbReference type="GO" id="GO:0006817">
    <property type="term" value="P:phosphate ion transport"/>
    <property type="evidence" value="ECO:0007669"/>
    <property type="project" value="UniProtKB-KW"/>
</dbReference>
<evidence type="ECO:0000256" key="7">
    <source>
        <dbReference type="ARBA" id="ARBA00022989"/>
    </source>
</evidence>
<feature type="transmembrane region" description="Helical" evidence="9">
    <location>
        <begin position="281"/>
        <end position="304"/>
    </location>
</feature>
<evidence type="ECO:0000256" key="10">
    <source>
        <dbReference type="RuleBase" id="RU363054"/>
    </source>
</evidence>
<evidence type="ECO:0000313" key="13">
    <source>
        <dbReference type="EMBL" id="PIB74505.1"/>
    </source>
</evidence>
<evidence type="ECO:0000256" key="1">
    <source>
        <dbReference type="ARBA" id="ARBA00004651"/>
    </source>
</evidence>
<feature type="transmembrane region" description="Helical" evidence="9">
    <location>
        <begin position="220"/>
        <end position="243"/>
    </location>
</feature>
<dbReference type="PANTHER" id="PTHR30425:SF1">
    <property type="entry name" value="PHOSPHATE TRANSPORT SYSTEM PERMEASE PROTEIN PSTC"/>
    <property type="match status" value="1"/>
</dbReference>
<dbReference type="SUPFAM" id="SSF161098">
    <property type="entry name" value="MetI-like"/>
    <property type="match status" value="1"/>
</dbReference>
<evidence type="ECO:0000256" key="8">
    <source>
        <dbReference type="ARBA" id="ARBA00023136"/>
    </source>
</evidence>
<dbReference type="CDD" id="cd06261">
    <property type="entry name" value="TM_PBP2"/>
    <property type="match status" value="1"/>
</dbReference>
<feature type="transmembrane region" description="Helical" evidence="9">
    <location>
        <begin position="168"/>
        <end position="192"/>
    </location>
</feature>
<dbReference type="InterPro" id="IPR051124">
    <property type="entry name" value="Phosphate_Transport_Permease"/>
</dbReference>
<evidence type="ECO:0000256" key="4">
    <source>
        <dbReference type="ARBA" id="ARBA00022475"/>
    </source>
</evidence>
<gene>
    <name evidence="13" type="primary">pstC</name>
    <name evidence="13" type="ORF">CQY23_21480</name>
</gene>
<comment type="similarity">
    <text evidence="2 10">Belongs to the binding-protein-dependent transport system permease family. CysTW subfamily.</text>
</comment>
<name>A0A2G5P859_MYCCE</name>
<keyword evidence="5 10" id="KW-0592">Phosphate transport</keyword>
<comment type="subcellular location">
    <subcellularLocation>
        <location evidence="1 9">Cell membrane</location>
        <topology evidence="1 9">Multi-pass membrane protein</topology>
    </subcellularLocation>
</comment>
<keyword evidence="8 9" id="KW-0472">Membrane</keyword>
<evidence type="ECO:0000259" key="12">
    <source>
        <dbReference type="PROSITE" id="PS50928"/>
    </source>
</evidence>
<dbReference type="NCBIfam" id="TIGR02138">
    <property type="entry name" value="phosphate_pstC"/>
    <property type="match status" value="1"/>
</dbReference>
<dbReference type="PANTHER" id="PTHR30425">
    <property type="entry name" value="PHOSPHATE TRANSPORT SYSTEM PERMEASE PROTEIN PST"/>
    <property type="match status" value="1"/>
</dbReference>
<feature type="compositionally biased region" description="Basic and acidic residues" evidence="11">
    <location>
        <begin position="14"/>
        <end position="25"/>
    </location>
</feature>
<evidence type="ECO:0000256" key="11">
    <source>
        <dbReference type="SAM" id="MobiDB-lite"/>
    </source>
</evidence>
<evidence type="ECO:0000313" key="14">
    <source>
        <dbReference type="Proteomes" id="UP000230971"/>
    </source>
</evidence>
<reference evidence="13 14" key="1">
    <citation type="journal article" date="2017" name="Infect. Genet. Evol.">
        <title>The new phylogeny of the genus Mycobacterium: The old and the news.</title>
        <authorList>
            <person name="Tortoli E."/>
            <person name="Fedrizzi T."/>
            <person name="Meehan C.J."/>
            <person name="Trovato A."/>
            <person name="Grottola A."/>
            <person name="Giacobazzi E."/>
            <person name="Serpini G.F."/>
            <person name="Tagliazucchi S."/>
            <person name="Fabio A."/>
            <person name="Bettua C."/>
            <person name="Bertorelli R."/>
            <person name="Frascaro F."/>
            <person name="De Sanctis V."/>
            <person name="Pecorari M."/>
            <person name="Jousson O."/>
            <person name="Segata N."/>
            <person name="Cirillo D.M."/>
        </authorList>
    </citation>
    <scope>NUCLEOTIDE SEQUENCE [LARGE SCALE GENOMIC DNA]</scope>
    <source>
        <strain evidence="13 14">NCTC 12882</strain>
    </source>
</reference>
<feature type="domain" description="ABC transmembrane type-1" evidence="12">
    <location>
        <begin position="131"/>
        <end position="360"/>
    </location>
</feature>
<dbReference type="Proteomes" id="UP000230971">
    <property type="component" value="Unassembled WGS sequence"/>
</dbReference>
<evidence type="ECO:0000256" key="2">
    <source>
        <dbReference type="ARBA" id="ARBA00007069"/>
    </source>
</evidence>
<accession>A0A2G5P859</accession>
<comment type="function">
    <text evidence="10">Part of the binding-protein-dependent transport system for phosphate; probably responsible for the translocation of the substrate across the membrane.</text>
</comment>
<dbReference type="OrthoDB" id="9785113at2"/>
<keyword evidence="3 9" id="KW-0813">Transport</keyword>
<sequence>MHPAAGQVQAAPRGGDRCDPVKTDGDGIEVTTPNPSDAGSGEVVAAPVPEPISPPTIPWGRSKPRLGDRVFRGLSEGSGVLIVVLIGAIAVFLLWRAIPALARNKENFFTYGGNWVTTDTSAMHFGIFDMLQVTVFVALFALMLAMPVALGIAIYLTQYAPRRVVGPLAYMVDLLAAVPSIIYGVWGLYVLAPRLRPIATWLNHHLGWCFLFANGNASVAGGGTIFTAGIVLAVMILPIITAVTREVFVQTPQSHIEAALALGATRWEVVKTTVLPFGRSGYISGAMLGLGRALGETVALLIILRGTQSAFGWSLFDGGYTFASKIAATASEFNDQYKAGAYIAAGLVLFLLTFLVNALARAAVAGKGTR</sequence>
<dbReference type="PROSITE" id="PS50928">
    <property type="entry name" value="ABC_TM1"/>
    <property type="match status" value="1"/>
</dbReference>
<feature type="transmembrane region" description="Helical" evidence="9">
    <location>
        <begin position="79"/>
        <end position="98"/>
    </location>
</feature>
<evidence type="ECO:0000256" key="5">
    <source>
        <dbReference type="ARBA" id="ARBA00022592"/>
    </source>
</evidence>
<dbReference type="InterPro" id="IPR011864">
    <property type="entry name" value="Phosphate_PstC"/>
</dbReference>
<comment type="caution">
    <text evidence="13">The sequence shown here is derived from an EMBL/GenBank/DDBJ whole genome shotgun (WGS) entry which is preliminary data.</text>
</comment>
<dbReference type="InterPro" id="IPR000515">
    <property type="entry name" value="MetI-like"/>
</dbReference>
<organism evidence="13 14">
    <name type="scientific">Mycobacterium celatum</name>
    <dbReference type="NCBI Taxonomy" id="28045"/>
    <lineage>
        <taxon>Bacteria</taxon>
        <taxon>Bacillati</taxon>
        <taxon>Actinomycetota</taxon>
        <taxon>Actinomycetes</taxon>
        <taxon>Mycobacteriales</taxon>
        <taxon>Mycobacteriaceae</taxon>
        <taxon>Mycobacterium</taxon>
    </lineage>
</organism>
<feature type="transmembrane region" description="Helical" evidence="9">
    <location>
        <begin position="133"/>
        <end position="156"/>
    </location>
</feature>
<evidence type="ECO:0000256" key="9">
    <source>
        <dbReference type="RuleBase" id="RU363032"/>
    </source>
</evidence>
<evidence type="ECO:0000256" key="6">
    <source>
        <dbReference type="ARBA" id="ARBA00022692"/>
    </source>
</evidence>
<dbReference type="GO" id="GO:0005886">
    <property type="term" value="C:plasma membrane"/>
    <property type="evidence" value="ECO:0007669"/>
    <property type="project" value="UniProtKB-SubCell"/>
</dbReference>
<dbReference type="EMBL" id="PDKV01000039">
    <property type="protein sequence ID" value="PIB74505.1"/>
    <property type="molecule type" value="Genomic_DNA"/>
</dbReference>
<evidence type="ECO:0000256" key="3">
    <source>
        <dbReference type="ARBA" id="ARBA00022448"/>
    </source>
</evidence>
<keyword evidence="7 9" id="KW-1133">Transmembrane helix</keyword>
<dbReference type="Pfam" id="PF00528">
    <property type="entry name" value="BPD_transp_1"/>
    <property type="match status" value="1"/>
</dbReference>
<dbReference type="InterPro" id="IPR035906">
    <property type="entry name" value="MetI-like_sf"/>
</dbReference>
<keyword evidence="4 10" id="KW-1003">Cell membrane</keyword>
<dbReference type="Gene3D" id="1.10.3720.10">
    <property type="entry name" value="MetI-like"/>
    <property type="match status" value="1"/>
</dbReference>
<proteinExistence type="inferred from homology"/>
<dbReference type="AlphaFoldDB" id="A0A2G5P859"/>
<dbReference type="GO" id="GO:0005315">
    <property type="term" value="F:phosphate transmembrane transporter activity"/>
    <property type="evidence" value="ECO:0007669"/>
    <property type="project" value="InterPro"/>
</dbReference>